<evidence type="ECO:0000259" key="1">
    <source>
        <dbReference type="Pfam" id="PF08268"/>
    </source>
</evidence>
<dbReference type="InterPro" id="IPR017451">
    <property type="entry name" value="F-box-assoc_interact_dom"/>
</dbReference>
<dbReference type="AlphaFoldDB" id="A0A2Z6PFF0"/>
<reference evidence="3" key="1">
    <citation type="journal article" date="2017" name="Front. Plant Sci.">
        <title>Climate Clever Clovers: New Paradigm to Reduce the Environmental Footprint of Ruminants by Breeding Low Methanogenic Forages Utilizing Haplotype Variation.</title>
        <authorList>
            <person name="Kaur P."/>
            <person name="Appels R."/>
            <person name="Bayer P.E."/>
            <person name="Keeble-Gagnere G."/>
            <person name="Wang J."/>
            <person name="Hirakawa H."/>
            <person name="Shirasawa K."/>
            <person name="Vercoe P."/>
            <person name="Stefanova K."/>
            <person name="Durmic Z."/>
            <person name="Nichols P."/>
            <person name="Revell C."/>
            <person name="Isobe S.N."/>
            <person name="Edwards D."/>
            <person name="Erskine W."/>
        </authorList>
    </citation>
    <scope>NUCLEOTIDE SEQUENCE [LARGE SCALE GENOMIC DNA]</scope>
    <source>
        <strain evidence="3">cv. Daliak</strain>
    </source>
</reference>
<dbReference type="OrthoDB" id="1059987at2759"/>
<keyword evidence="3" id="KW-1185">Reference proteome</keyword>
<dbReference type="Proteomes" id="UP000242715">
    <property type="component" value="Unassembled WGS sequence"/>
</dbReference>
<dbReference type="InterPro" id="IPR013187">
    <property type="entry name" value="F-box-assoc_dom_typ3"/>
</dbReference>
<dbReference type="InterPro" id="IPR011043">
    <property type="entry name" value="Gal_Oxase/kelch_b-propeller"/>
</dbReference>
<accession>A0A2Z6PFF0</accession>
<proteinExistence type="predicted"/>
<dbReference type="PANTHER" id="PTHR31672:SF13">
    <property type="entry name" value="F-BOX PROTEIN CPR30-LIKE"/>
    <property type="match status" value="1"/>
</dbReference>
<dbReference type="PANTHER" id="PTHR31672">
    <property type="entry name" value="BNACNNG10540D PROTEIN"/>
    <property type="match status" value="1"/>
</dbReference>
<gene>
    <name evidence="2" type="ORF">TSUD_174570</name>
</gene>
<dbReference type="EMBL" id="DF973998">
    <property type="protein sequence ID" value="GAU43839.1"/>
    <property type="molecule type" value="Genomic_DNA"/>
</dbReference>
<dbReference type="InterPro" id="IPR036047">
    <property type="entry name" value="F-box-like_dom_sf"/>
</dbReference>
<sequence>MTPSPVFFSDGLISEIFSVLPVKSVLRFKCLNNSCNTLISDPSFVKLHLKRSTTRNTLLTINTQHIWESDHEKSDYEHYHRSHYSKFEVDYCLVPISISQLIEKPSFTLSVDPYYQWRDNSWSDIVGFCNGLICFTGSVYGEQWLRLWNPATKKKSEKMWVFSQYNGSGNSSFSFGCDNLNDTYKLVGFDYSYDRLTNDVRILSLGDNVWRNIESFPVIPFRLSYEENDVYFSGSLNWLAIHNDFLYSYKNITVEQFVIVSLDLGTETYNQYRLPSGFDEVPREEPTIGVLDGCLCFSYSYRETDFVIWKMNEFGVEDSWTQFLKVSYQNLHLDYEFNEDTTKHYLQLVPLLLSGDGDTLILRSSQDFQAILYNLKDNRVERTDITTSRIFTGKRTSDYVCWNFFKAFVESLVPII</sequence>
<feature type="domain" description="F-box associated beta-propeller type 3" evidence="1">
    <location>
        <begin position="119"/>
        <end position="388"/>
    </location>
</feature>
<name>A0A2Z6PFF0_TRISU</name>
<dbReference type="SUPFAM" id="SSF50965">
    <property type="entry name" value="Galactose oxidase, central domain"/>
    <property type="match status" value="1"/>
</dbReference>
<protein>
    <recommendedName>
        <fullName evidence="1">F-box associated beta-propeller type 3 domain-containing protein</fullName>
    </recommendedName>
</protein>
<dbReference type="SUPFAM" id="SSF81383">
    <property type="entry name" value="F-box domain"/>
    <property type="match status" value="1"/>
</dbReference>
<evidence type="ECO:0000313" key="3">
    <source>
        <dbReference type="Proteomes" id="UP000242715"/>
    </source>
</evidence>
<dbReference type="Pfam" id="PF08268">
    <property type="entry name" value="FBA_3"/>
    <property type="match status" value="1"/>
</dbReference>
<dbReference type="InterPro" id="IPR050796">
    <property type="entry name" value="SCF_F-box_component"/>
</dbReference>
<evidence type="ECO:0000313" key="2">
    <source>
        <dbReference type="EMBL" id="GAU43839.1"/>
    </source>
</evidence>
<dbReference type="NCBIfam" id="TIGR01640">
    <property type="entry name" value="F_box_assoc_1"/>
    <property type="match status" value="1"/>
</dbReference>
<organism evidence="2 3">
    <name type="scientific">Trifolium subterraneum</name>
    <name type="common">Subterranean clover</name>
    <dbReference type="NCBI Taxonomy" id="3900"/>
    <lineage>
        <taxon>Eukaryota</taxon>
        <taxon>Viridiplantae</taxon>
        <taxon>Streptophyta</taxon>
        <taxon>Embryophyta</taxon>
        <taxon>Tracheophyta</taxon>
        <taxon>Spermatophyta</taxon>
        <taxon>Magnoliopsida</taxon>
        <taxon>eudicotyledons</taxon>
        <taxon>Gunneridae</taxon>
        <taxon>Pentapetalae</taxon>
        <taxon>rosids</taxon>
        <taxon>fabids</taxon>
        <taxon>Fabales</taxon>
        <taxon>Fabaceae</taxon>
        <taxon>Papilionoideae</taxon>
        <taxon>50 kb inversion clade</taxon>
        <taxon>NPAAA clade</taxon>
        <taxon>Hologalegina</taxon>
        <taxon>IRL clade</taxon>
        <taxon>Trifolieae</taxon>
        <taxon>Trifolium</taxon>
    </lineage>
</organism>